<evidence type="ECO:0000259" key="4">
    <source>
        <dbReference type="PROSITE" id="PS50043"/>
    </source>
</evidence>
<dbReference type="InterPro" id="IPR000792">
    <property type="entry name" value="Tscrpt_reg_LuxR_C"/>
</dbReference>
<dbReference type="Gene3D" id="1.10.10.10">
    <property type="entry name" value="Winged helix-like DNA-binding domain superfamily/Winged helix DNA-binding domain"/>
    <property type="match status" value="1"/>
</dbReference>
<evidence type="ECO:0000313" key="5">
    <source>
        <dbReference type="EMBL" id="NGO46572.1"/>
    </source>
</evidence>
<dbReference type="RefSeq" id="WP_165343101.1">
    <property type="nucleotide sequence ID" value="NZ_JAAKZX010000133.1"/>
</dbReference>
<evidence type="ECO:0000313" key="6">
    <source>
        <dbReference type="Proteomes" id="UP001518140"/>
    </source>
</evidence>
<dbReference type="Proteomes" id="UP001518140">
    <property type="component" value="Unassembled WGS sequence"/>
</dbReference>
<dbReference type="EMBL" id="JAAKZX010000133">
    <property type="protein sequence ID" value="NGO46572.1"/>
    <property type="molecule type" value="Genomic_DNA"/>
</dbReference>
<feature type="domain" description="HTH luxR-type" evidence="4">
    <location>
        <begin position="89"/>
        <end position="154"/>
    </location>
</feature>
<dbReference type="PROSITE" id="PS00622">
    <property type="entry name" value="HTH_LUXR_1"/>
    <property type="match status" value="1"/>
</dbReference>
<keyword evidence="2" id="KW-0238">DNA-binding</keyword>
<comment type="caution">
    <text evidence="5">The sequence shown here is derived from an EMBL/GenBank/DDBJ whole genome shotgun (WGS) entry which is preliminary data.</text>
</comment>
<evidence type="ECO:0000256" key="1">
    <source>
        <dbReference type="ARBA" id="ARBA00023015"/>
    </source>
</evidence>
<accession>A0ABX0DXB0</accession>
<gene>
    <name evidence="5" type="ORF">G6048_32055</name>
</gene>
<dbReference type="InterPro" id="IPR016032">
    <property type="entry name" value="Sig_transdc_resp-reg_C-effctor"/>
</dbReference>
<reference evidence="5 6" key="1">
    <citation type="submission" date="2020-02" db="EMBL/GenBank/DDBJ databases">
        <title>Whole-genome analyses of novel actinobacteria.</title>
        <authorList>
            <person name="Sahin N."/>
            <person name="Tokatli A."/>
        </authorList>
    </citation>
    <scope>NUCLEOTIDE SEQUENCE [LARGE SCALE GENOMIC DNA]</scope>
    <source>
        <strain evidence="5 6">YC419</strain>
    </source>
</reference>
<keyword evidence="1" id="KW-0805">Transcription regulation</keyword>
<dbReference type="Pfam" id="PF00196">
    <property type="entry name" value="GerE"/>
    <property type="match status" value="1"/>
</dbReference>
<dbReference type="InterPro" id="IPR036388">
    <property type="entry name" value="WH-like_DNA-bd_sf"/>
</dbReference>
<dbReference type="PRINTS" id="PR00038">
    <property type="entry name" value="HTHLUXR"/>
</dbReference>
<proteinExistence type="predicted"/>
<sequence>MAIVESCELLAWQTSTSRHTEVIAVVHGEQDPILGSAADLTEVVGIVDRDDMDEVLATAVHQVLDGHGWISPGLARRVLSGFGEVRPSPAPPPDGLTAREADVAVLVARGLSNAEIADELQVEVSTVKFHVSNALRKLGCKDRGKLAAMVNANPVPAA</sequence>
<keyword evidence="6" id="KW-1185">Reference proteome</keyword>
<dbReference type="SMART" id="SM00421">
    <property type="entry name" value="HTH_LUXR"/>
    <property type="match status" value="1"/>
</dbReference>
<evidence type="ECO:0000256" key="3">
    <source>
        <dbReference type="ARBA" id="ARBA00023163"/>
    </source>
</evidence>
<dbReference type="SUPFAM" id="SSF46894">
    <property type="entry name" value="C-terminal effector domain of the bipartite response regulators"/>
    <property type="match status" value="1"/>
</dbReference>
<organism evidence="5 6">
    <name type="scientific">Streptomyces ureilyticus</name>
    <dbReference type="NCBI Taxonomy" id="1775131"/>
    <lineage>
        <taxon>Bacteria</taxon>
        <taxon>Bacillati</taxon>
        <taxon>Actinomycetota</taxon>
        <taxon>Actinomycetes</taxon>
        <taxon>Kitasatosporales</taxon>
        <taxon>Streptomycetaceae</taxon>
        <taxon>Streptomyces</taxon>
    </lineage>
</organism>
<name>A0ABX0DXB0_9ACTN</name>
<dbReference type="CDD" id="cd06170">
    <property type="entry name" value="LuxR_C_like"/>
    <property type="match status" value="1"/>
</dbReference>
<dbReference type="PROSITE" id="PS50043">
    <property type="entry name" value="HTH_LUXR_2"/>
    <property type="match status" value="1"/>
</dbReference>
<dbReference type="PANTHER" id="PTHR44688">
    <property type="entry name" value="DNA-BINDING TRANSCRIPTIONAL ACTIVATOR DEVR_DOSR"/>
    <property type="match status" value="1"/>
</dbReference>
<protein>
    <submittedName>
        <fullName evidence="5">Response regulator transcription factor</fullName>
    </submittedName>
</protein>
<keyword evidence="3" id="KW-0804">Transcription</keyword>
<evidence type="ECO:0000256" key="2">
    <source>
        <dbReference type="ARBA" id="ARBA00023125"/>
    </source>
</evidence>
<dbReference type="PANTHER" id="PTHR44688:SF16">
    <property type="entry name" value="DNA-BINDING TRANSCRIPTIONAL ACTIVATOR DEVR_DOSR"/>
    <property type="match status" value="1"/>
</dbReference>